<dbReference type="PANTHER" id="PTHR16166">
    <property type="entry name" value="VACUOLAR PROTEIN SORTING-ASSOCIATED PROTEIN VPS13"/>
    <property type="match status" value="1"/>
</dbReference>
<feature type="non-terminal residue" evidence="1">
    <location>
        <position position="151"/>
    </location>
</feature>
<proteinExistence type="predicted"/>
<gene>
    <name evidence="1" type="ORF">XENOCAPTIV_029625</name>
</gene>
<dbReference type="Proteomes" id="UP001434883">
    <property type="component" value="Unassembled WGS sequence"/>
</dbReference>
<accession>A0ABV0SAI7</accession>
<evidence type="ECO:0000313" key="2">
    <source>
        <dbReference type="Proteomes" id="UP001434883"/>
    </source>
</evidence>
<dbReference type="PANTHER" id="PTHR16166:SF125">
    <property type="entry name" value="INTERMEMBRANE LIPID TRANSFER PROTEIN VPS13C"/>
    <property type="match status" value="1"/>
</dbReference>
<dbReference type="InterPro" id="IPR026847">
    <property type="entry name" value="VPS13"/>
</dbReference>
<reference evidence="1 2" key="1">
    <citation type="submission" date="2021-06" db="EMBL/GenBank/DDBJ databases">
        <authorList>
            <person name="Palmer J.M."/>
        </authorList>
    </citation>
    <scope>NUCLEOTIDE SEQUENCE [LARGE SCALE GENOMIC DNA]</scope>
    <source>
        <strain evidence="1 2">XC_2019</strain>
        <tissue evidence="1">Muscle</tissue>
    </source>
</reference>
<organism evidence="1 2">
    <name type="scientific">Xenoophorus captivus</name>
    <dbReference type="NCBI Taxonomy" id="1517983"/>
    <lineage>
        <taxon>Eukaryota</taxon>
        <taxon>Metazoa</taxon>
        <taxon>Chordata</taxon>
        <taxon>Craniata</taxon>
        <taxon>Vertebrata</taxon>
        <taxon>Euteleostomi</taxon>
        <taxon>Actinopterygii</taxon>
        <taxon>Neopterygii</taxon>
        <taxon>Teleostei</taxon>
        <taxon>Neoteleostei</taxon>
        <taxon>Acanthomorphata</taxon>
        <taxon>Ovalentaria</taxon>
        <taxon>Atherinomorphae</taxon>
        <taxon>Cyprinodontiformes</taxon>
        <taxon>Goodeidae</taxon>
        <taxon>Xenoophorus</taxon>
    </lineage>
</organism>
<keyword evidence="2" id="KW-1185">Reference proteome</keyword>
<evidence type="ECO:0000313" key="1">
    <source>
        <dbReference type="EMBL" id="MEQ2217205.1"/>
    </source>
</evidence>
<comment type="caution">
    <text evidence="1">The sequence shown here is derived from an EMBL/GenBank/DDBJ whole genome shotgun (WGS) entry which is preliminary data.</text>
</comment>
<dbReference type="EMBL" id="JAHRIN010075707">
    <property type="protein sequence ID" value="MEQ2217205.1"/>
    <property type="molecule type" value="Genomic_DNA"/>
</dbReference>
<sequence length="151" mass="16864">MMRQPHSCPVRRNFLSGIQVEFKQSLHQRSLRAQLHWLQVKHPSHCEIHMKPNGNGRSDGVRVLCVCQGAVQGPEEFAEGFAIGVRSLLGSTVGMFSKITGSMGKGLAAMTMDKEYQQERREDMNRPTKDFTESLAKGGKGLLKVRRGKVL</sequence>
<name>A0ABV0SAI7_9TELE</name>
<protein>
    <submittedName>
        <fullName evidence="1">Uncharacterized protein</fullName>
    </submittedName>
</protein>